<sequence>MTTYFTRKLAQLGMNKAGINVCINLINAI</sequence>
<dbReference type="AlphaFoldDB" id="Q7RPV7"/>
<keyword evidence="2" id="KW-1185">Reference proteome</keyword>
<evidence type="ECO:0000313" key="1">
    <source>
        <dbReference type="EMBL" id="EAA20651.1"/>
    </source>
</evidence>
<reference evidence="1 2" key="1">
    <citation type="journal article" date="2002" name="Nature">
        <title>Genome sequence and comparative analysis of the model rodent malaria parasite Plasmodium yoelii yoelii.</title>
        <authorList>
            <person name="Carlton J.M."/>
            <person name="Angiuoli S.V."/>
            <person name="Suh B.B."/>
            <person name="Kooij T.W."/>
            <person name="Pertea M."/>
            <person name="Silva J.C."/>
            <person name="Ermolaeva M.D."/>
            <person name="Allen J.E."/>
            <person name="Selengut J.D."/>
            <person name="Koo H.L."/>
            <person name="Peterson J.D."/>
            <person name="Pop M."/>
            <person name="Kosack D.S."/>
            <person name="Shumway M.F."/>
            <person name="Bidwell S.L."/>
            <person name="Shallom S.J."/>
            <person name="van Aken S.E."/>
            <person name="Riedmuller S.B."/>
            <person name="Feldblyum T.V."/>
            <person name="Cho J.K."/>
            <person name="Quackenbush J."/>
            <person name="Sedegah M."/>
            <person name="Shoaibi A."/>
            <person name="Cummings L.M."/>
            <person name="Florens L."/>
            <person name="Yates J.R."/>
            <person name="Raine J.D."/>
            <person name="Sinden R.E."/>
            <person name="Harris M.A."/>
            <person name="Cunningham D.A."/>
            <person name="Preiser P.R."/>
            <person name="Bergman L.W."/>
            <person name="Vaidya A.B."/>
            <person name="van Lin L.H."/>
            <person name="Janse C.J."/>
            <person name="Waters A.P."/>
            <person name="Smith H.O."/>
            <person name="White O.R."/>
            <person name="Salzberg S.L."/>
            <person name="Venter J.C."/>
            <person name="Fraser C.M."/>
            <person name="Hoffman S.L."/>
            <person name="Gardner M.J."/>
            <person name="Carucci D.J."/>
        </authorList>
    </citation>
    <scope>NUCLEOTIDE SEQUENCE [LARGE SCALE GENOMIC DNA]</scope>
    <source>
        <strain evidence="1 2">17XNL</strain>
    </source>
</reference>
<name>Q7RPV7_PLAYO</name>
<organism evidence="1 2">
    <name type="scientific">Plasmodium yoelii yoelii</name>
    <dbReference type="NCBI Taxonomy" id="73239"/>
    <lineage>
        <taxon>Eukaryota</taxon>
        <taxon>Sar</taxon>
        <taxon>Alveolata</taxon>
        <taxon>Apicomplexa</taxon>
        <taxon>Aconoidasida</taxon>
        <taxon>Haemosporida</taxon>
        <taxon>Plasmodiidae</taxon>
        <taxon>Plasmodium</taxon>
        <taxon>Plasmodium (Vinckeia)</taxon>
    </lineage>
</organism>
<dbReference type="Proteomes" id="UP000008553">
    <property type="component" value="Unassembled WGS sequence"/>
</dbReference>
<dbReference type="PaxDb" id="73239-Q7RPV7"/>
<dbReference type="InParanoid" id="Q7RPV7"/>
<comment type="caution">
    <text evidence="1">The sequence shown here is derived from an EMBL/GenBank/DDBJ whole genome shotgun (WGS) entry which is preliminary data.</text>
</comment>
<dbReference type="EMBL" id="AABL01000353">
    <property type="protein sequence ID" value="EAA20651.1"/>
    <property type="molecule type" value="Genomic_DNA"/>
</dbReference>
<protein>
    <submittedName>
        <fullName evidence="1">Uncharacterized protein</fullName>
    </submittedName>
</protein>
<evidence type="ECO:0000313" key="2">
    <source>
        <dbReference type="Proteomes" id="UP000008553"/>
    </source>
</evidence>
<accession>Q7RPV7</accession>
<proteinExistence type="predicted"/>
<gene>
    <name evidence="1" type="ORF">PY01348</name>
</gene>